<feature type="compositionally biased region" description="Low complexity" evidence="1">
    <location>
        <begin position="72"/>
        <end position="91"/>
    </location>
</feature>
<dbReference type="InterPro" id="IPR028992">
    <property type="entry name" value="Hedgehog/Intein_dom"/>
</dbReference>
<dbReference type="Pfam" id="PF17963">
    <property type="entry name" value="Big_9"/>
    <property type="match status" value="1"/>
</dbReference>
<reference evidence="3 4" key="1">
    <citation type="submission" date="2014-03" db="EMBL/GenBank/DDBJ databases">
        <title>Draft Genome Sequence of Actibacterium mucosum KCTC 23349, a Marine Alphaproteobacterium with Complex Ionic Requirements Isolated from Mediterranean Seawater at Malvarrosa Beach, Valencia, Spain.</title>
        <authorList>
            <person name="Arahal D.R."/>
            <person name="Shao Z."/>
            <person name="Lai Q."/>
            <person name="Pujalte M.J."/>
        </authorList>
    </citation>
    <scope>NUCLEOTIDE SEQUENCE [LARGE SCALE GENOMIC DNA]</scope>
    <source>
        <strain evidence="3 4">KCTC 23349</strain>
    </source>
</reference>
<dbReference type="AlphaFoldDB" id="A0A037ZMX5"/>
<keyword evidence="4" id="KW-1185">Reference proteome</keyword>
<name>A0A037ZMX5_9RHOB</name>
<protein>
    <submittedName>
        <fullName evidence="3">2,3,4,5-tetrahydropyridine-2,6-carboxylate N-succinyltransferase</fullName>
    </submittedName>
</protein>
<feature type="domain" description="Hedgehog/Intein (Hint)" evidence="2">
    <location>
        <begin position="335"/>
        <end position="472"/>
    </location>
</feature>
<dbReference type="RefSeq" id="WP_035255725.1">
    <property type="nucleotide sequence ID" value="NZ_JFKE01000001.1"/>
</dbReference>
<dbReference type="Pfam" id="PF13403">
    <property type="entry name" value="Hint_2"/>
    <property type="match status" value="1"/>
</dbReference>
<dbReference type="InterPro" id="IPR036844">
    <property type="entry name" value="Hint_dom_sf"/>
</dbReference>
<dbReference type="Proteomes" id="UP000026249">
    <property type="component" value="Unassembled WGS sequence"/>
</dbReference>
<dbReference type="Gene3D" id="2.170.16.10">
    <property type="entry name" value="Hedgehog/Intein (Hint) domain"/>
    <property type="match status" value="1"/>
</dbReference>
<dbReference type="STRING" id="1454373.ACMU_02580"/>
<dbReference type="InterPro" id="IPR049804">
    <property type="entry name" value="Choice_anch_L"/>
</dbReference>
<dbReference type="SUPFAM" id="SSF51294">
    <property type="entry name" value="Hedgehog/intein (Hint) domain"/>
    <property type="match status" value="1"/>
</dbReference>
<evidence type="ECO:0000256" key="1">
    <source>
        <dbReference type="SAM" id="MobiDB-lite"/>
    </source>
</evidence>
<dbReference type="NCBIfam" id="NF038133">
    <property type="entry name" value="choice_anch_L"/>
    <property type="match status" value="1"/>
</dbReference>
<evidence type="ECO:0000313" key="3">
    <source>
        <dbReference type="EMBL" id="KAJ57409.1"/>
    </source>
</evidence>
<comment type="caution">
    <text evidence="3">The sequence shown here is derived from an EMBL/GenBank/DDBJ whole genome shotgun (WGS) entry which is preliminary data.</text>
</comment>
<gene>
    <name evidence="3" type="ORF">ACMU_02580</name>
</gene>
<proteinExistence type="predicted"/>
<evidence type="ECO:0000313" key="4">
    <source>
        <dbReference type="Proteomes" id="UP000026249"/>
    </source>
</evidence>
<organism evidence="3 4">
    <name type="scientific">Actibacterium mucosum KCTC 23349</name>
    <dbReference type="NCBI Taxonomy" id="1454373"/>
    <lineage>
        <taxon>Bacteria</taxon>
        <taxon>Pseudomonadati</taxon>
        <taxon>Pseudomonadota</taxon>
        <taxon>Alphaproteobacteria</taxon>
        <taxon>Rhodobacterales</taxon>
        <taxon>Roseobacteraceae</taxon>
        <taxon>Actibacterium</taxon>
    </lineage>
</organism>
<feature type="region of interest" description="Disordered" evidence="1">
    <location>
        <begin position="66"/>
        <end position="91"/>
    </location>
</feature>
<keyword evidence="3" id="KW-0808">Transferase</keyword>
<sequence>MVSASELSINTNVTASDLADAIFGDGIEIKEATYTGDDRSSGIFSDGLSTSEGVVPSDSGVILSTGKATDFTNSSGQSNQSASTSTNTSGQNNLADLNAIAGARTYDASVFEAKFVPDGNILTMQFVFSSEEYPEYVGSGFNDAVGIWVNGQQAELTAGDSEVSINAISPTTNSDWYIDNTQDQFNTEMDGFTVTLSVKAPVKHGEENTIRIAIADGGDSSYDSNLLIAGDSVQTVVIANNDELNLGIEESGTLDVLANDILPEGGTLTITHINGQEVTVGETITLSSGVELTLTEDGTIAVVGDDEGSTSEFTYTVSDGLGNSDIGYGTINTVPCFLAGTVIDTALGPKMVEKLSVGDLVRTRDNAFQAVRWVGLTMVRGFGRFAPVHIDQGTFGNHGRLTVSPQHRLLLSGVSPRLMFSADEVLVPACHLVNGRTIRQLETERVWYVHLLFDQHEVVQSNGLWSESYLPGPQSLPGFDADAQAEIGALFPNIDAAGKGYGPAARRCLRRFETRAMLGAGARLGALTA</sequence>
<evidence type="ECO:0000259" key="2">
    <source>
        <dbReference type="Pfam" id="PF13403"/>
    </source>
</evidence>
<dbReference type="GO" id="GO:0016740">
    <property type="term" value="F:transferase activity"/>
    <property type="evidence" value="ECO:0007669"/>
    <property type="project" value="UniProtKB-KW"/>
</dbReference>
<dbReference type="EMBL" id="JFKE01000001">
    <property type="protein sequence ID" value="KAJ57409.1"/>
    <property type="molecule type" value="Genomic_DNA"/>
</dbReference>
<dbReference type="OrthoDB" id="6305173at2"/>
<accession>A0A037ZMX5</accession>